<dbReference type="EMBL" id="NBNE01002264">
    <property type="protein sequence ID" value="OWZ10977.1"/>
    <property type="molecule type" value="Genomic_DNA"/>
</dbReference>
<evidence type="ECO:0000313" key="3">
    <source>
        <dbReference type="Proteomes" id="UP000198211"/>
    </source>
</evidence>
<dbReference type="OrthoDB" id="123480at2759"/>
<feature type="transmembrane region" description="Helical" evidence="1">
    <location>
        <begin position="38"/>
        <end position="60"/>
    </location>
</feature>
<keyword evidence="1" id="KW-0812">Transmembrane</keyword>
<keyword evidence="3" id="KW-1185">Reference proteome</keyword>
<feature type="transmembrane region" description="Helical" evidence="1">
    <location>
        <begin position="574"/>
        <end position="598"/>
    </location>
</feature>
<feature type="transmembrane region" description="Helical" evidence="1">
    <location>
        <begin position="513"/>
        <end position="536"/>
    </location>
</feature>
<keyword evidence="1" id="KW-0472">Membrane</keyword>
<protein>
    <recommendedName>
        <fullName evidence="4">Transmembrane protein</fullName>
    </recommendedName>
</protein>
<comment type="caution">
    <text evidence="2">The sequence shown here is derived from an EMBL/GenBank/DDBJ whole genome shotgun (WGS) entry which is preliminary data.</text>
</comment>
<name>A0A225W1S6_9STRA</name>
<evidence type="ECO:0000313" key="2">
    <source>
        <dbReference type="EMBL" id="OWZ10977.1"/>
    </source>
</evidence>
<keyword evidence="1" id="KW-1133">Transmembrane helix</keyword>
<evidence type="ECO:0000256" key="1">
    <source>
        <dbReference type="SAM" id="Phobius"/>
    </source>
</evidence>
<evidence type="ECO:0008006" key="4">
    <source>
        <dbReference type="Google" id="ProtNLM"/>
    </source>
</evidence>
<feature type="transmembrane region" description="Helical" evidence="1">
    <location>
        <begin position="452"/>
        <end position="471"/>
    </location>
</feature>
<reference evidence="3" key="1">
    <citation type="submission" date="2017-03" db="EMBL/GenBank/DDBJ databases">
        <title>Phytopthora megakarya and P. palmivora, two closely related causual agents of cacao black pod achieved similar genome size and gene model numbers by different mechanisms.</title>
        <authorList>
            <person name="Ali S."/>
            <person name="Shao J."/>
            <person name="Larry D.J."/>
            <person name="Kronmiller B."/>
            <person name="Shen D."/>
            <person name="Strem M.D."/>
            <person name="Melnick R.L."/>
            <person name="Guiltinan M.J."/>
            <person name="Tyler B.M."/>
            <person name="Meinhardt L.W."/>
            <person name="Bailey B.A."/>
        </authorList>
    </citation>
    <scope>NUCLEOTIDE SEQUENCE [LARGE SCALE GENOMIC DNA]</scope>
    <source>
        <strain evidence="3">zdho120</strain>
    </source>
</reference>
<sequence length="762" mass="84096">MSYVGDDKSRSGHWATEYNIQQKVARKGRLKSIFRPSVFTAFLAIVGRIIVGPIALLLLFTATKYYSNGCVLIKADHRFFAFTENDVTMSGGCSGCMGPCKIVLLKYALFNGSAFVSSPVFNAFVALGPTEMLYDFSSLSSEALALGESLDQNGAVCQSGTNDWGATHNVVTGSAQQLLDVISALGLSIAPQMVRELELSVGRTDGCDTRWSILGVSRLFQFPTKVGDSNFGKLSAVDLSIFPDYTECRPVVTIDDNLIGSKLALATKGENYLSAVPDSLTLFPYSFSSSLRPVSRAVAAGTTKYGGKTVTQPLLRGYYSGCRVREVNTTGIFIEDTCEPSKHWEAYGLMVHSPDDIPLCSTGDVCIHNYFNSLWEWVNYIAADQPDRNGMNVNSFRTRYADTVAINVLPGLVVGQILIMGVVSLYQVMSHKRSVLLTQIWAYRCQNGRMQVVYLAQIIYHLVFYSDLYMLGLATGTLTNESISNLTCCFFAFSYSFINLVKARSGDQQLDRHFRLIWEAMQLISTISVGVILLLVQRTPIASIITKNSEILRKTSARGSKYCGLNDSCILFTINMPTVIAIISIGLGFVALIASFILKKTNRMKRVRQQSVILSSVGQMSSRTASKVTTPVSAGKLNPVYETEDDNLTSFERNCLGSSFHRLFYDCDDIAYVVYNEKRCTTVEALLLTGYLYYGEHIYQASSVLLLLVARIVPSKMLRTFNVLLLRWHMDPKDGTLSQALSCTWYTASSEQHKLAAATPLA</sequence>
<feature type="transmembrane region" description="Helical" evidence="1">
    <location>
        <begin position="483"/>
        <end position="501"/>
    </location>
</feature>
<accession>A0A225W1S6</accession>
<organism evidence="2 3">
    <name type="scientific">Phytophthora megakarya</name>
    <dbReference type="NCBI Taxonomy" id="4795"/>
    <lineage>
        <taxon>Eukaryota</taxon>
        <taxon>Sar</taxon>
        <taxon>Stramenopiles</taxon>
        <taxon>Oomycota</taxon>
        <taxon>Peronosporomycetes</taxon>
        <taxon>Peronosporales</taxon>
        <taxon>Peronosporaceae</taxon>
        <taxon>Phytophthora</taxon>
    </lineage>
</organism>
<proteinExistence type="predicted"/>
<dbReference type="AlphaFoldDB" id="A0A225W1S6"/>
<feature type="transmembrane region" description="Helical" evidence="1">
    <location>
        <begin position="404"/>
        <end position="426"/>
    </location>
</feature>
<gene>
    <name evidence="2" type="ORF">PHMEG_00016071</name>
</gene>
<dbReference type="Proteomes" id="UP000198211">
    <property type="component" value="Unassembled WGS sequence"/>
</dbReference>